<organism evidence="8 9">
    <name type="scientific">Triangularia verruculosa</name>
    <dbReference type="NCBI Taxonomy" id="2587418"/>
    <lineage>
        <taxon>Eukaryota</taxon>
        <taxon>Fungi</taxon>
        <taxon>Dikarya</taxon>
        <taxon>Ascomycota</taxon>
        <taxon>Pezizomycotina</taxon>
        <taxon>Sordariomycetes</taxon>
        <taxon>Sordariomycetidae</taxon>
        <taxon>Sordariales</taxon>
        <taxon>Podosporaceae</taxon>
        <taxon>Triangularia</taxon>
    </lineage>
</organism>
<feature type="compositionally biased region" description="Basic and acidic residues" evidence="5">
    <location>
        <begin position="345"/>
        <end position="356"/>
    </location>
</feature>
<dbReference type="PROSITE" id="PS51512">
    <property type="entry name" value="DFDF"/>
    <property type="match status" value="1"/>
</dbReference>
<evidence type="ECO:0000313" key="9">
    <source>
        <dbReference type="Proteomes" id="UP001303160"/>
    </source>
</evidence>
<dbReference type="EMBL" id="MU863919">
    <property type="protein sequence ID" value="KAK4200430.1"/>
    <property type="molecule type" value="Genomic_DNA"/>
</dbReference>
<feature type="compositionally biased region" description="Basic residues" evidence="5">
    <location>
        <begin position="191"/>
        <end position="203"/>
    </location>
</feature>
<keyword evidence="9" id="KW-1185">Reference proteome</keyword>
<dbReference type="InterPro" id="IPR036652">
    <property type="entry name" value="YjeF_N_dom_sf"/>
</dbReference>
<keyword evidence="4" id="KW-0963">Cytoplasm</keyword>
<feature type="compositionally biased region" description="Polar residues" evidence="5">
    <location>
        <begin position="112"/>
        <end position="122"/>
    </location>
</feature>
<dbReference type="GO" id="GO:0003729">
    <property type="term" value="F:mRNA binding"/>
    <property type="evidence" value="ECO:0007669"/>
    <property type="project" value="TreeGrafter"/>
</dbReference>
<comment type="subcellular location">
    <subcellularLocation>
        <location evidence="1">Cytoplasm</location>
        <location evidence="1">P-body</location>
    </subcellularLocation>
</comment>
<dbReference type="Pfam" id="PF09532">
    <property type="entry name" value="FDF"/>
    <property type="match status" value="1"/>
</dbReference>
<sequence>MAAEFIGLQMLVTLRGSPPVKVRGTVSGVEAGNSLNLCNVFFVDTNDWRPQVNIPASDILDLVQYPSSGFSLPVHPPPAKPEPIVQQKPVPVAFADPAIVAVGKRPSVSVSSLSEVHTQPNTSEKRDPGPIVIPITQAQTPLSAISRDATPTRAINDSSKRIPLAGFDSDEDPVTGTNTVLDYGQVSGAGQRKKQRPPRKPRVNKSLVGQEEVESSPQPAVKTAGKGKGWRQTPMLQTTASFQPFKSLKRPTKGRPTADNGWASEDVTDVQEMGDFDFETSLAKFDKQNLFEQLRKDDVVDEADRLVSHNRLPKPKPGTAGGKNLHYSENVLDAPPTFTPTILKPNREKLIPKEPSNDFWNSEADDGVLNGSERLSDRATVMGSRQGSRRGDGKMTSSRRSQSRKASAVPGQPGGGPSRVNSGVSHYHHRTSSLKGSRPSSRLSSRTAVGSGTAADKRKQLSTTVGATAHHPRQGLYLLPSNRRIETISALQMLNLENIAHNEIGLTEEMMTENAGRGLAEVVVETVLADPAIKVRQESSVDVSTGAVPPPTVVVLAGNNKSGSRAVAAARHLRNKGINVLVCVVGLERGERDLLEEVRQQVRLYKNLGGRVFAKGEFFEHIRKISIPMLTIDTPRTSLSSLANPAPVMLIIDALLGLAISFEELRNGDQATVYELVEWANRNEAFVLAVDVPTGVDPSSGMVSVVDGNRLYVKPRYVVSMGAPKKGLLEAMVTADNEGEDDIAVAAVPDSGEASLALDDAVSEWRLFLIDMGLGPAVWKKAGTKMRKGVDFGDKWVLEMKYRGLAGTNSGPEGDPEEGEI</sequence>
<dbReference type="InterPro" id="IPR019050">
    <property type="entry name" value="FDF_dom"/>
</dbReference>
<feature type="region of interest" description="Disordered" evidence="5">
    <location>
        <begin position="112"/>
        <end position="131"/>
    </location>
</feature>
<feature type="compositionally biased region" description="Polar residues" evidence="5">
    <location>
        <begin position="433"/>
        <end position="450"/>
    </location>
</feature>
<feature type="domain" description="DFDF" evidence="7">
    <location>
        <begin position="264"/>
        <end position="300"/>
    </location>
</feature>
<comment type="caution">
    <text evidence="8">The sequence shown here is derived from an EMBL/GenBank/DDBJ whole genome shotgun (WGS) entry which is preliminary data.</text>
</comment>
<accession>A0AAN6XH03</accession>
<dbReference type="InterPro" id="IPR004443">
    <property type="entry name" value="YjeF_N_dom"/>
</dbReference>
<dbReference type="SUPFAM" id="SSF64153">
    <property type="entry name" value="YjeF N-terminal domain-like"/>
    <property type="match status" value="1"/>
</dbReference>
<dbReference type="GO" id="GO:0000932">
    <property type="term" value="C:P-body"/>
    <property type="evidence" value="ECO:0007669"/>
    <property type="project" value="UniProtKB-SubCell"/>
</dbReference>
<protein>
    <recommendedName>
        <fullName evidence="3">Enhancer of mRNA-decapping protein 3</fullName>
    </recommendedName>
</protein>
<evidence type="ECO:0000259" key="7">
    <source>
        <dbReference type="PROSITE" id="PS51512"/>
    </source>
</evidence>
<dbReference type="PANTHER" id="PTHR13612">
    <property type="entry name" value="ENHANCER OF MRNA-DECAPPING PROTEIN 3"/>
    <property type="match status" value="1"/>
</dbReference>
<feature type="region of interest" description="Disordered" evidence="5">
    <location>
        <begin position="308"/>
        <end position="468"/>
    </location>
</feature>
<evidence type="ECO:0000256" key="5">
    <source>
        <dbReference type="SAM" id="MobiDB-lite"/>
    </source>
</evidence>
<gene>
    <name evidence="8" type="ORF">QBC40DRAFT_70442</name>
</gene>
<name>A0AAN6XH03_9PEZI</name>
<evidence type="ECO:0000256" key="3">
    <source>
        <dbReference type="ARBA" id="ARBA00015797"/>
    </source>
</evidence>
<dbReference type="SMART" id="SM01199">
    <property type="entry name" value="FDF"/>
    <property type="match status" value="1"/>
</dbReference>
<dbReference type="Proteomes" id="UP001303160">
    <property type="component" value="Unassembled WGS sequence"/>
</dbReference>
<dbReference type="PROSITE" id="PS51385">
    <property type="entry name" value="YJEF_N"/>
    <property type="match status" value="1"/>
</dbReference>
<dbReference type="PANTHER" id="PTHR13612:SF0">
    <property type="entry name" value="ENHANCER OF MRNA-DECAPPING PROTEIN 3"/>
    <property type="match status" value="1"/>
</dbReference>
<dbReference type="Gene3D" id="3.40.50.10260">
    <property type="entry name" value="YjeF N-terminal domain"/>
    <property type="match status" value="1"/>
</dbReference>
<reference evidence="8" key="1">
    <citation type="journal article" date="2023" name="Mol. Phylogenet. Evol.">
        <title>Genome-scale phylogeny and comparative genomics of the fungal order Sordariales.</title>
        <authorList>
            <person name="Hensen N."/>
            <person name="Bonometti L."/>
            <person name="Westerberg I."/>
            <person name="Brannstrom I.O."/>
            <person name="Guillou S."/>
            <person name="Cros-Aarteil S."/>
            <person name="Calhoun S."/>
            <person name="Haridas S."/>
            <person name="Kuo A."/>
            <person name="Mondo S."/>
            <person name="Pangilinan J."/>
            <person name="Riley R."/>
            <person name="LaButti K."/>
            <person name="Andreopoulos B."/>
            <person name="Lipzen A."/>
            <person name="Chen C."/>
            <person name="Yan M."/>
            <person name="Daum C."/>
            <person name="Ng V."/>
            <person name="Clum A."/>
            <person name="Steindorff A."/>
            <person name="Ohm R.A."/>
            <person name="Martin F."/>
            <person name="Silar P."/>
            <person name="Natvig D.O."/>
            <person name="Lalanne C."/>
            <person name="Gautier V."/>
            <person name="Ament-Velasquez S.L."/>
            <person name="Kruys A."/>
            <person name="Hutchinson M.I."/>
            <person name="Powell A.J."/>
            <person name="Barry K."/>
            <person name="Miller A.N."/>
            <person name="Grigoriev I.V."/>
            <person name="Debuchy R."/>
            <person name="Gladieux P."/>
            <person name="Hiltunen Thoren M."/>
            <person name="Johannesson H."/>
        </authorList>
    </citation>
    <scope>NUCLEOTIDE SEQUENCE</scope>
    <source>
        <strain evidence="8">CBS 315.58</strain>
    </source>
</reference>
<evidence type="ECO:0000313" key="8">
    <source>
        <dbReference type="EMBL" id="KAK4200430.1"/>
    </source>
</evidence>
<evidence type="ECO:0000256" key="1">
    <source>
        <dbReference type="ARBA" id="ARBA00004201"/>
    </source>
</evidence>
<evidence type="ECO:0000256" key="4">
    <source>
        <dbReference type="ARBA" id="ARBA00022490"/>
    </source>
</evidence>
<dbReference type="FunFam" id="3.40.50.10260:FF:000007">
    <property type="entry name" value="YjeF N-terminal domain-like protein"/>
    <property type="match status" value="1"/>
</dbReference>
<proteinExistence type="inferred from homology"/>
<dbReference type="AlphaFoldDB" id="A0AAN6XH03"/>
<comment type="similarity">
    <text evidence="2">Belongs to the EDC3 family.</text>
</comment>
<feature type="region of interest" description="Disordered" evidence="5">
    <location>
        <begin position="145"/>
        <end position="231"/>
    </location>
</feature>
<reference evidence="8" key="2">
    <citation type="submission" date="2023-05" db="EMBL/GenBank/DDBJ databases">
        <authorList>
            <consortium name="Lawrence Berkeley National Laboratory"/>
            <person name="Steindorff A."/>
            <person name="Hensen N."/>
            <person name="Bonometti L."/>
            <person name="Westerberg I."/>
            <person name="Brannstrom I.O."/>
            <person name="Guillou S."/>
            <person name="Cros-Aarteil S."/>
            <person name="Calhoun S."/>
            <person name="Haridas S."/>
            <person name="Kuo A."/>
            <person name="Mondo S."/>
            <person name="Pangilinan J."/>
            <person name="Riley R."/>
            <person name="Labutti K."/>
            <person name="Andreopoulos B."/>
            <person name="Lipzen A."/>
            <person name="Chen C."/>
            <person name="Yanf M."/>
            <person name="Daum C."/>
            <person name="Ng V."/>
            <person name="Clum A."/>
            <person name="Ohm R."/>
            <person name="Martin F."/>
            <person name="Silar P."/>
            <person name="Natvig D."/>
            <person name="Lalanne C."/>
            <person name="Gautier V."/>
            <person name="Ament-Velasquez S.L."/>
            <person name="Kruys A."/>
            <person name="Hutchinson M.I."/>
            <person name="Powell A.J."/>
            <person name="Barry K."/>
            <person name="Miller A.N."/>
            <person name="Grigoriev I.V."/>
            <person name="Debuchy R."/>
            <person name="Gladieux P."/>
            <person name="Thoren M.H."/>
            <person name="Johannesson H."/>
        </authorList>
    </citation>
    <scope>NUCLEOTIDE SEQUENCE</scope>
    <source>
        <strain evidence="8">CBS 315.58</strain>
    </source>
</reference>
<evidence type="ECO:0000256" key="2">
    <source>
        <dbReference type="ARBA" id="ARBA00006610"/>
    </source>
</evidence>
<dbReference type="GO" id="GO:0031087">
    <property type="term" value="P:deadenylation-independent decapping of nuclear-transcribed mRNA"/>
    <property type="evidence" value="ECO:0007669"/>
    <property type="project" value="TreeGrafter"/>
</dbReference>
<dbReference type="Pfam" id="PF03853">
    <property type="entry name" value="YjeF_N"/>
    <property type="match status" value="1"/>
</dbReference>
<feature type="domain" description="YjeF N-terminal" evidence="6">
    <location>
        <begin position="493"/>
        <end position="780"/>
    </location>
</feature>
<evidence type="ECO:0000259" key="6">
    <source>
        <dbReference type="PROSITE" id="PS51385"/>
    </source>
</evidence>
<dbReference type="GO" id="GO:0033962">
    <property type="term" value="P:P-body assembly"/>
    <property type="evidence" value="ECO:0007669"/>
    <property type="project" value="TreeGrafter"/>
</dbReference>
<dbReference type="InterPro" id="IPR025762">
    <property type="entry name" value="DFDF"/>
</dbReference>